<dbReference type="EMBL" id="KX009065">
    <property type="protein sequence ID" value="ARO45417.1"/>
    <property type="molecule type" value="Genomic_DNA"/>
</dbReference>
<dbReference type="InterPro" id="IPR053721">
    <property type="entry name" value="Fimbrial_Adhesin_Reg"/>
</dbReference>
<evidence type="ECO:0000256" key="2">
    <source>
        <dbReference type="ARBA" id="ARBA00023163"/>
    </source>
</evidence>
<evidence type="ECO:0000259" key="3">
    <source>
        <dbReference type="Pfam" id="PF16509"/>
    </source>
</evidence>
<protein>
    <recommendedName>
        <fullName evidence="3">TrfB transcriptional repressor protein domain-containing protein</fullName>
    </recommendedName>
</protein>
<feature type="domain" description="TrfB transcriptional repressor protein" evidence="3">
    <location>
        <begin position="3"/>
        <end position="61"/>
    </location>
</feature>
<dbReference type="AlphaFoldDB" id="A0A2P0QGC2"/>
<name>A0A2P0QGC2_PSESF</name>
<evidence type="ECO:0000256" key="1">
    <source>
        <dbReference type="ARBA" id="ARBA00023015"/>
    </source>
</evidence>
<keyword evidence="2" id="KW-0804">Transcription</keyword>
<accession>A0A2P0QGC2</accession>
<proteinExistence type="predicted"/>
<dbReference type="InterPro" id="IPR032428">
    <property type="entry name" value="TrfB"/>
</dbReference>
<keyword evidence="1" id="KW-0805">Transcription regulation</keyword>
<dbReference type="Pfam" id="PF16509">
    <property type="entry name" value="KORA"/>
    <property type="match status" value="1"/>
</dbReference>
<sequence>MAMTGDQYDALVKLMRGIPTSPANRAARRVLVDGITQADAMRETGVTRATVNQAVTRYADADTLMRGVYAGGEK</sequence>
<organism evidence="4">
    <name type="scientific">Pseudomonas syringae pv. actinidiae</name>
    <dbReference type="NCBI Taxonomy" id="103796"/>
    <lineage>
        <taxon>Bacteria</taxon>
        <taxon>Pseudomonadati</taxon>
        <taxon>Pseudomonadota</taxon>
        <taxon>Gammaproteobacteria</taxon>
        <taxon>Pseudomonadales</taxon>
        <taxon>Pseudomonadaceae</taxon>
        <taxon>Pseudomonas</taxon>
        <taxon>Pseudomonas syringae</taxon>
    </lineage>
</organism>
<reference evidence="4" key="1">
    <citation type="submission" date="2016-03" db="EMBL/GenBank/DDBJ databases">
        <title>The evolution of Pseudomonas syringae pv. actinidiae in New Zealand.</title>
        <authorList>
            <person name="Taiaroa G."/>
            <person name="Poulter R.T.M."/>
            <person name="Lamont I."/>
            <person name="Stockwell P."/>
            <person name="Butler M.I."/>
        </authorList>
    </citation>
    <scope>NUCLEOTIDE SEQUENCE</scope>
    <source>
        <strain evidence="4">RT849</strain>
    </source>
</reference>
<dbReference type="Gene3D" id="1.10.10.2690">
    <property type="match status" value="1"/>
</dbReference>
<evidence type="ECO:0000313" key="4">
    <source>
        <dbReference type="EMBL" id="ARO45417.1"/>
    </source>
</evidence>